<evidence type="ECO:0000256" key="1">
    <source>
        <dbReference type="SAM" id="Phobius"/>
    </source>
</evidence>
<reference evidence="2 3" key="1">
    <citation type="journal article" date="2014" name="Antonie Van Leeuwenhoek">
        <title>Roseivivax atlanticus sp. nov., isolated from surface seawater of the Atlantic Ocean.</title>
        <authorList>
            <person name="Li G."/>
            <person name="Lai Q."/>
            <person name="Liu X."/>
            <person name="Sun F."/>
            <person name="Shao Z."/>
        </authorList>
    </citation>
    <scope>NUCLEOTIDE SEQUENCE [LARGE SCALE GENOMIC DNA]</scope>
    <source>
        <strain evidence="2 3">22II-s10s</strain>
    </source>
</reference>
<dbReference type="eggNOG" id="ENOG50300VX">
    <property type="taxonomic scope" value="Bacteria"/>
</dbReference>
<keyword evidence="3" id="KW-1185">Reference proteome</keyword>
<keyword evidence="1" id="KW-0812">Transmembrane</keyword>
<dbReference type="RefSeq" id="WP_043844840.1">
    <property type="nucleotide sequence ID" value="NZ_AQQW01000007.1"/>
</dbReference>
<keyword evidence="1" id="KW-1133">Transmembrane helix</keyword>
<protein>
    <submittedName>
        <fullName evidence="2">PuhC protein</fullName>
    </submittedName>
</protein>
<dbReference type="EMBL" id="AQQW01000007">
    <property type="protein sequence ID" value="ETW12356.1"/>
    <property type="molecule type" value="Genomic_DNA"/>
</dbReference>
<dbReference type="InterPro" id="IPR017495">
    <property type="entry name" value="PuhC"/>
</dbReference>
<keyword evidence="1" id="KW-0472">Membrane</keyword>
<feature type="transmembrane region" description="Helical" evidence="1">
    <location>
        <begin position="20"/>
        <end position="40"/>
    </location>
</feature>
<dbReference type="STRING" id="1379903.ATO8_12426"/>
<proteinExistence type="predicted"/>
<sequence>MSTQNADFRGSSEDLVPLPLIRALCALVVFSLVTVSWAVLTDRPLDATPPDSRVVAERVLYLDGDLAGAARITEADGTLVADLAPEEGGFISGVARVLDRERTKARVPLDGPVRLIAMENGRVAILDPSTGWRADLMGFGADNAAAFARLLPQPTE</sequence>
<gene>
    <name evidence="2" type="ORF">ATO8_12426</name>
</gene>
<organism evidence="2 3">
    <name type="scientific">Roseivivax marinus</name>
    <dbReference type="NCBI Taxonomy" id="1379903"/>
    <lineage>
        <taxon>Bacteria</taxon>
        <taxon>Pseudomonadati</taxon>
        <taxon>Pseudomonadota</taxon>
        <taxon>Alphaproteobacteria</taxon>
        <taxon>Rhodobacterales</taxon>
        <taxon>Roseobacteraceae</taxon>
        <taxon>Roseivivax</taxon>
    </lineage>
</organism>
<dbReference type="NCBIfam" id="TIGR03054">
    <property type="entry name" value="photo_alph_chp1"/>
    <property type="match status" value="1"/>
</dbReference>
<comment type="caution">
    <text evidence="2">The sequence shown here is derived from an EMBL/GenBank/DDBJ whole genome shotgun (WGS) entry which is preliminary data.</text>
</comment>
<evidence type="ECO:0000313" key="2">
    <source>
        <dbReference type="EMBL" id="ETW12356.1"/>
    </source>
</evidence>
<dbReference type="AlphaFoldDB" id="W4HJP8"/>
<evidence type="ECO:0000313" key="3">
    <source>
        <dbReference type="Proteomes" id="UP000019063"/>
    </source>
</evidence>
<name>W4HJP8_9RHOB</name>
<accession>W4HJP8</accession>
<dbReference type="Proteomes" id="UP000019063">
    <property type="component" value="Unassembled WGS sequence"/>
</dbReference>